<evidence type="ECO:0000313" key="1">
    <source>
        <dbReference type="EMBL" id="SFQ20753.1"/>
    </source>
</evidence>
<sequence length="287" mass="30383">MGMSRPKPILVVGAPGASIGTIAAALGRNPEAFDLPFLNIETEDTLYDAVFEMTGFRAAQLHGLLRALGLLLGGEQSMLSVEMARRWLMERLFWPTSMAADFFRDRLAPRRAVIPLGAGLFDTQSRARIAAFYPDAEIVTVRKHPASYRELIMSRGDGAVATLLGASGGAIEGQKKSPDPVKLWSMAEEATAALAELLPDAPRHAVRIEDVAAAPETEMGRLARALGLTTDAAACAAMARPEASPFAGPGPYGAHAPSDIQPFAEIVETQPAPPVALPKAARAVGYS</sequence>
<name>A0A1I5WLQ9_9RHOB</name>
<dbReference type="EMBL" id="FOXV01000002">
    <property type="protein sequence ID" value="SFQ20753.1"/>
    <property type="molecule type" value="Genomic_DNA"/>
</dbReference>
<keyword evidence="2" id="KW-1185">Reference proteome</keyword>
<gene>
    <name evidence="1" type="ORF">SAMN05421853_102436</name>
</gene>
<proteinExistence type="predicted"/>
<protein>
    <submittedName>
        <fullName evidence="1">Sulfotransferase family protein</fullName>
    </submittedName>
</protein>
<keyword evidence="1" id="KW-0808">Transferase</keyword>
<accession>A0A1I5WLQ9</accession>
<dbReference type="GO" id="GO:0016740">
    <property type="term" value="F:transferase activity"/>
    <property type="evidence" value="ECO:0007669"/>
    <property type="project" value="UniProtKB-KW"/>
</dbReference>
<evidence type="ECO:0000313" key="2">
    <source>
        <dbReference type="Proteomes" id="UP000243106"/>
    </source>
</evidence>
<dbReference type="Gene3D" id="3.40.50.300">
    <property type="entry name" value="P-loop containing nucleotide triphosphate hydrolases"/>
    <property type="match status" value="1"/>
</dbReference>
<reference evidence="2" key="1">
    <citation type="submission" date="2016-10" db="EMBL/GenBank/DDBJ databases">
        <authorList>
            <person name="Varghese N."/>
            <person name="Submissions S."/>
        </authorList>
    </citation>
    <scope>NUCLEOTIDE SEQUENCE [LARGE SCALE GENOMIC DNA]</scope>
    <source>
        <strain evidence="2">JCM 10271</strain>
    </source>
</reference>
<dbReference type="STRING" id="93684.SAMN05421853_102436"/>
<organism evidence="1 2">
    <name type="scientific">Roseivivax halotolerans</name>
    <dbReference type="NCBI Taxonomy" id="93684"/>
    <lineage>
        <taxon>Bacteria</taxon>
        <taxon>Pseudomonadati</taxon>
        <taxon>Pseudomonadota</taxon>
        <taxon>Alphaproteobacteria</taxon>
        <taxon>Rhodobacterales</taxon>
        <taxon>Roseobacteraceae</taxon>
        <taxon>Roseivivax</taxon>
    </lineage>
</organism>
<dbReference type="InterPro" id="IPR027417">
    <property type="entry name" value="P-loop_NTPase"/>
</dbReference>
<dbReference type="SUPFAM" id="SSF52540">
    <property type="entry name" value="P-loop containing nucleoside triphosphate hydrolases"/>
    <property type="match status" value="1"/>
</dbReference>
<dbReference type="AlphaFoldDB" id="A0A1I5WLQ9"/>
<dbReference type="Proteomes" id="UP000243106">
    <property type="component" value="Unassembled WGS sequence"/>
</dbReference>